<dbReference type="OrthoDB" id="3863715at2759"/>
<protein>
    <recommendedName>
        <fullName evidence="4">CCHC-type domain-containing protein</fullName>
    </recommendedName>
</protein>
<sequence>MTQDQDESVRTFGMRFQKISDVLMKKGKISEVERCTISIGHLSKGRQKSILRDLPRDRLDFPEVLTLVIKAEADDYKDLVWRGMRRHDFSLYKEYATDRCPDLKDYPWSEKNEAVAEEVKQIRDMVKGLTRQVTEIVTTTGATAYRDKPRGPYSLRWDRRNNDPWRSVEDRNPRMLTDYRTRERERGDEPLRRRNDEIDRDRRDREPFARARRLDDYPRSPLYEADRGRGDSRGRWETDQGRRDGYRDDRYERSDRDEYRDDRYARSGRDGYRGGRYERGDRDWERRDGSRGRFERRGDAREQRDESRGCTAEGTDATSHEGDMTQGTAGMIREGGMSKEGLEETAATIRAVGMREEDMASHQNHIPNDRPSTPRNSCVYCRGEDHIKRDCPDLKRAKDEGLVVLDDRKYVKWADGLGDVSMFPSMKGNVEARRVKSSKEKEPVRSQSIKITFEGDMATTPIRVAAIKSARGSTSKKTDTDYVMMEKDGQRVDGEEVILSPRKRGVKKFLMKSSLDEIDTVEPLRRALRQPMQCSILEYLAASKPARDELQMITWKTRIPLSEEGQGAPKAEAPTVAVTGVTARADCMATVLLDEMEGVPPDKFYTLGSGVVETIINDGAVLDAVIDNGSEAVIIDEDLAVQVGLGLDRSYLFEIETADGRKQQITGVCHKAAIEVQGVRVTVPVFAVKNCSSDLLLGRTWLSHVHAVTIERPDGSQTLSIRKPDGTWVMIETVEPRDPRNRAALAVGARPSDQIKSLPISGRAVRFREKKYGPLLTEEEGWIVEVKDLGSRLIVDGNSYLKEKDEEFGGVVSVSFLRARPPMGGYPSDTSE</sequence>
<evidence type="ECO:0000313" key="2">
    <source>
        <dbReference type="EMBL" id="GBG90088.1"/>
    </source>
</evidence>
<gene>
    <name evidence="2" type="ORF">CBR_g50181</name>
</gene>
<accession>A0A388M671</accession>
<dbReference type="InterPro" id="IPR036875">
    <property type="entry name" value="Znf_CCHC_sf"/>
</dbReference>
<dbReference type="GO" id="GO:0003676">
    <property type="term" value="F:nucleic acid binding"/>
    <property type="evidence" value="ECO:0007669"/>
    <property type="project" value="InterPro"/>
</dbReference>
<dbReference type="Gramene" id="GBG90088">
    <property type="protein sequence ID" value="GBG90088"/>
    <property type="gene ID" value="CBR_g50181"/>
</dbReference>
<feature type="region of interest" description="Disordered" evidence="1">
    <location>
        <begin position="211"/>
        <end position="326"/>
    </location>
</feature>
<dbReference type="Gene3D" id="4.10.60.10">
    <property type="entry name" value="Zinc finger, CCHC-type"/>
    <property type="match status" value="1"/>
</dbReference>
<proteinExistence type="predicted"/>
<evidence type="ECO:0000313" key="3">
    <source>
        <dbReference type="Proteomes" id="UP000265515"/>
    </source>
</evidence>
<evidence type="ECO:0008006" key="4">
    <source>
        <dbReference type="Google" id="ProtNLM"/>
    </source>
</evidence>
<dbReference type="GO" id="GO:0008270">
    <property type="term" value="F:zinc ion binding"/>
    <property type="evidence" value="ECO:0007669"/>
    <property type="project" value="InterPro"/>
</dbReference>
<dbReference type="Proteomes" id="UP000265515">
    <property type="component" value="Unassembled WGS sequence"/>
</dbReference>
<name>A0A388M671_CHABU</name>
<dbReference type="AlphaFoldDB" id="A0A388M671"/>
<reference evidence="2 3" key="1">
    <citation type="journal article" date="2018" name="Cell">
        <title>The Chara Genome: Secondary Complexity and Implications for Plant Terrestrialization.</title>
        <authorList>
            <person name="Nishiyama T."/>
            <person name="Sakayama H."/>
            <person name="Vries J.D."/>
            <person name="Buschmann H."/>
            <person name="Saint-Marcoux D."/>
            <person name="Ullrich K.K."/>
            <person name="Haas F.B."/>
            <person name="Vanderstraeten L."/>
            <person name="Becker D."/>
            <person name="Lang D."/>
            <person name="Vosolsobe S."/>
            <person name="Rombauts S."/>
            <person name="Wilhelmsson P.K.I."/>
            <person name="Janitza P."/>
            <person name="Kern R."/>
            <person name="Heyl A."/>
            <person name="Rumpler F."/>
            <person name="Villalobos L.I.A.C."/>
            <person name="Clay J.M."/>
            <person name="Skokan R."/>
            <person name="Toyoda A."/>
            <person name="Suzuki Y."/>
            <person name="Kagoshima H."/>
            <person name="Schijlen E."/>
            <person name="Tajeshwar N."/>
            <person name="Catarino B."/>
            <person name="Hetherington A.J."/>
            <person name="Saltykova A."/>
            <person name="Bonnot C."/>
            <person name="Breuninger H."/>
            <person name="Symeonidi A."/>
            <person name="Radhakrishnan G.V."/>
            <person name="Van Nieuwerburgh F."/>
            <person name="Deforce D."/>
            <person name="Chang C."/>
            <person name="Karol K.G."/>
            <person name="Hedrich R."/>
            <person name="Ulvskov P."/>
            <person name="Glockner G."/>
            <person name="Delwiche C.F."/>
            <person name="Petrasek J."/>
            <person name="Van de Peer Y."/>
            <person name="Friml J."/>
            <person name="Beilby M."/>
            <person name="Dolan L."/>
            <person name="Kohara Y."/>
            <person name="Sugano S."/>
            <person name="Fujiyama A."/>
            <person name="Delaux P.-M."/>
            <person name="Quint M."/>
            <person name="TheiBen G."/>
            <person name="Hagemann M."/>
            <person name="Harholt J."/>
            <person name="Dunand C."/>
            <person name="Zachgo S."/>
            <person name="Langdale J."/>
            <person name="Maumus F."/>
            <person name="Straeten D.V.D."/>
            <person name="Gould S.B."/>
            <person name="Rensing S.A."/>
        </authorList>
    </citation>
    <scope>NUCLEOTIDE SEQUENCE [LARGE SCALE GENOMIC DNA]</scope>
    <source>
        <strain evidence="2 3">S276</strain>
    </source>
</reference>
<dbReference type="Pfam" id="PF13975">
    <property type="entry name" value="gag-asp_proteas"/>
    <property type="match status" value="1"/>
</dbReference>
<dbReference type="InterPro" id="IPR021109">
    <property type="entry name" value="Peptidase_aspartic_dom_sf"/>
</dbReference>
<comment type="caution">
    <text evidence="2">The sequence shown here is derived from an EMBL/GenBank/DDBJ whole genome shotgun (WGS) entry which is preliminary data.</text>
</comment>
<dbReference type="CDD" id="cd00303">
    <property type="entry name" value="retropepsin_like"/>
    <property type="match status" value="1"/>
</dbReference>
<feature type="compositionally biased region" description="Basic and acidic residues" evidence="1">
    <location>
        <begin position="211"/>
        <end position="308"/>
    </location>
</feature>
<keyword evidence="3" id="KW-1185">Reference proteome</keyword>
<organism evidence="2 3">
    <name type="scientific">Chara braunii</name>
    <name type="common">Braun's stonewort</name>
    <dbReference type="NCBI Taxonomy" id="69332"/>
    <lineage>
        <taxon>Eukaryota</taxon>
        <taxon>Viridiplantae</taxon>
        <taxon>Streptophyta</taxon>
        <taxon>Charophyceae</taxon>
        <taxon>Charales</taxon>
        <taxon>Characeae</taxon>
        <taxon>Chara</taxon>
    </lineage>
</organism>
<dbReference type="EMBL" id="BFEA01000785">
    <property type="protein sequence ID" value="GBG90088.1"/>
    <property type="molecule type" value="Genomic_DNA"/>
</dbReference>
<evidence type="ECO:0000256" key="1">
    <source>
        <dbReference type="SAM" id="MobiDB-lite"/>
    </source>
</evidence>
<dbReference type="SUPFAM" id="SSF50630">
    <property type="entry name" value="Acid proteases"/>
    <property type="match status" value="1"/>
</dbReference>
<dbReference type="Gene3D" id="2.40.70.10">
    <property type="entry name" value="Acid Proteases"/>
    <property type="match status" value="1"/>
</dbReference>
<dbReference type="SUPFAM" id="SSF57756">
    <property type="entry name" value="Retrovirus zinc finger-like domains"/>
    <property type="match status" value="1"/>
</dbReference>